<dbReference type="Proteomes" id="UP000286561">
    <property type="component" value="Unassembled WGS sequence"/>
</dbReference>
<dbReference type="InterPro" id="IPR006121">
    <property type="entry name" value="HMA_dom"/>
</dbReference>
<evidence type="ECO:0000313" key="9">
    <source>
        <dbReference type="Proteomes" id="UP000095679"/>
    </source>
</evidence>
<dbReference type="GeneID" id="75047981"/>
<dbReference type="SUPFAM" id="SSF55008">
    <property type="entry name" value="HMA, heavy metal-associated domain"/>
    <property type="match status" value="1"/>
</dbReference>
<evidence type="ECO:0000313" key="5">
    <source>
        <dbReference type="EMBL" id="RHC59737.1"/>
    </source>
</evidence>
<reference evidence="10 11" key="2">
    <citation type="submission" date="2018-08" db="EMBL/GenBank/DDBJ databases">
        <title>A genome reference for cultivated species of the human gut microbiota.</title>
        <authorList>
            <person name="Zou Y."/>
            <person name="Xue W."/>
            <person name="Luo G."/>
        </authorList>
    </citation>
    <scope>NUCLEOTIDE SEQUENCE [LARGE SCALE GENOMIC DNA]</scope>
    <source>
        <strain evidence="7 11">AF31-17AC</strain>
        <strain evidence="6 10">AF45-14BH</strain>
        <strain evidence="5 12">AM34-3LB</strain>
        <strain evidence="4 13">AM48-23BH</strain>
    </source>
</reference>
<dbReference type="InterPro" id="IPR036163">
    <property type="entry name" value="HMA_dom_sf"/>
</dbReference>
<keyword evidence="12" id="KW-1185">Reference proteome</keyword>
<dbReference type="Gene3D" id="3.30.70.100">
    <property type="match status" value="1"/>
</dbReference>
<evidence type="ECO:0000313" key="7">
    <source>
        <dbReference type="EMBL" id="RHN07852.1"/>
    </source>
</evidence>
<evidence type="ECO:0000259" key="1">
    <source>
        <dbReference type="PROSITE" id="PS50846"/>
    </source>
</evidence>
<dbReference type="GO" id="GO:0046872">
    <property type="term" value="F:metal ion binding"/>
    <property type="evidence" value="ECO:0007669"/>
    <property type="project" value="InterPro"/>
</dbReference>
<dbReference type="Proteomes" id="UP000095679">
    <property type="component" value="Unassembled WGS sequence"/>
</dbReference>
<name>A0A174KV23_9FIRM</name>
<dbReference type="EMBL" id="CYZL01000048">
    <property type="protein sequence ID" value="CUP16054.1"/>
    <property type="molecule type" value="Genomic_DNA"/>
</dbReference>
<accession>A0A174KV23</accession>
<evidence type="ECO:0000313" key="8">
    <source>
        <dbReference type="Proteomes" id="UP000095390"/>
    </source>
</evidence>
<evidence type="ECO:0000313" key="13">
    <source>
        <dbReference type="Proteomes" id="UP000286561"/>
    </source>
</evidence>
<dbReference type="Proteomes" id="UP000283497">
    <property type="component" value="Unassembled WGS sequence"/>
</dbReference>
<evidence type="ECO:0000313" key="3">
    <source>
        <dbReference type="EMBL" id="CUP16054.1"/>
    </source>
</evidence>
<organism evidence="3 9">
    <name type="scientific">Anaerobutyricum hallii</name>
    <dbReference type="NCBI Taxonomy" id="39488"/>
    <lineage>
        <taxon>Bacteria</taxon>
        <taxon>Bacillati</taxon>
        <taxon>Bacillota</taxon>
        <taxon>Clostridia</taxon>
        <taxon>Lachnospirales</taxon>
        <taxon>Lachnospiraceae</taxon>
        <taxon>Anaerobutyricum</taxon>
    </lineage>
</organism>
<protein>
    <submittedName>
        <fullName evidence="4">Heavy-metal-associated domain-containing protein</fullName>
    </submittedName>
    <submittedName>
        <fullName evidence="3">Putative mercuric reductase</fullName>
    </submittedName>
</protein>
<feature type="domain" description="HMA" evidence="1">
    <location>
        <begin position="2"/>
        <end position="67"/>
    </location>
</feature>
<evidence type="ECO:0000313" key="11">
    <source>
        <dbReference type="Proteomes" id="UP000283700"/>
    </source>
</evidence>
<reference evidence="8 9" key="1">
    <citation type="submission" date="2015-09" db="EMBL/GenBank/DDBJ databases">
        <authorList>
            <consortium name="Pathogen Informatics"/>
        </authorList>
    </citation>
    <scope>NUCLEOTIDE SEQUENCE [LARGE SCALE GENOMIC DNA]</scope>
    <source>
        <strain evidence="3 9">2789STDY5834835</strain>
        <strain evidence="2 8">2789STDY5834966</strain>
    </source>
</reference>
<dbReference type="AlphaFoldDB" id="A0A174KV23"/>
<dbReference type="Proteomes" id="UP000283700">
    <property type="component" value="Unassembled WGS sequence"/>
</dbReference>
<evidence type="ECO:0000313" key="10">
    <source>
        <dbReference type="Proteomes" id="UP000283497"/>
    </source>
</evidence>
<dbReference type="EMBL" id="QRQO01000066">
    <property type="protein sequence ID" value="RHN07852.1"/>
    <property type="molecule type" value="Genomic_DNA"/>
</dbReference>
<sequence>MVQLTLRIDGMSCGMCESHVNDTIRQKFNVKKVTSSHKKGETVIVANQAIDSDKLKAAISETGYEVLDIKEEPYEKKGFFSFLKK</sequence>
<dbReference type="Proteomes" id="UP000095390">
    <property type="component" value="Unassembled WGS sequence"/>
</dbReference>
<dbReference type="CDD" id="cd00371">
    <property type="entry name" value="HMA"/>
    <property type="match status" value="1"/>
</dbReference>
<evidence type="ECO:0000313" key="12">
    <source>
        <dbReference type="Proteomes" id="UP000284621"/>
    </source>
</evidence>
<dbReference type="Pfam" id="PF00403">
    <property type="entry name" value="HMA"/>
    <property type="match status" value="1"/>
</dbReference>
<evidence type="ECO:0000313" key="2">
    <source>
        <dbReference type="EMBL" id="CUN18283.1"/>
    </source>
</evidence>
<evidence type="ECO:0000313" key="6">
    <source>
        <dbReference type="EMBL" id="RHK34574.1"/>
    </source>
</evidence>
<dbReference type="Proteomes" id="UP000284621">
    <property type="component" value="Unassembled WGS sequence"/>
</dbReference>
<dbReference type="EMBL" id="QSEP01000218">
    <property type="protein sequence ID" value="RGZ75387.1"/>
    <property type="molecule type" value="Genomic_DNA"/>
</dbReference>
<gene>
    <name evidence="6" type="ORF">DW068_14520</name>
    <name evidence="5" type="ORF">DW833_15440</name>
    <name evidence="4" type="ORF">DW972_15635</name>
    <name evidence="7" type="ORF">DWZ29_15110</name>
    <name evidence="3" type="ORF">ERS852450_03179</name>
    <name evidence="2" type="ORF">ERS852578_02719</name>
</gene>
<dbReference type="EMBL" id="QRNJ01000075">
    <property type="protein sequence ID" value="RHK34574.1"/>
    <property type="molecule type" value="Genomic_DNA"/>
</dbReference>
<dbReference type="OrthoDB" id="9813965at2"/>
<evidence type="ECO:0000313" key="4">
    <source>
        <dbReference type="EMBL" id="RGZ75387.1"/>
    </source>
</evidence>
<dbReference type="EMBL" id="QSID01000027">
    <property type="protein sequence ID" value="RHC59737.1"/>
    <property type="molecule type" value="Genomic_DNA"/>
</dbReference>
<dbReference type="EMBL" id="CYYC01000046">
    <property type="protein sequence ID" value="CUN18283.1"/>
    <property type="molecule type" value="Genomic_DNA"/>
</dbReference>
<dbReference type="RefSeq" id="WP_005343884.1">
    <property type="nucleotide sequence ID" value="NZ_BLYK01000079.1"/>
</dbReference>
<proteinExistence type="predicted"/>
<dbReference type="PROSITE" id="PS50846">
    <property type="entry name" value="HMA_2"/>
    <property type="match status" value="1"/>
</dbReference>